<feature type="region of interest" description="Disordered" evidence="1">
    <location>
        <begin position="466"/>
        <end position="490"/>
    </location>
</feature>
<keyword evidence="2" id="KW-0732">Signal</keyword>
<sequence>MKTFLLLALSAVTIPLPCENAASTHCTSVADSTCYTPSESWLELYSNGRLLLSKCTKECISREVTEFFDNEKAVYKDLSSRCYVTKCPCLCQSACNDLTQMGYFQIANCLSNMGNGSASCNTPTSTTEQSTVSSSYVNSDNTILPTSSLKVESETTFAMESTHAKTSSVISSGTVMEAETTKAATSIFSLSSRHSTTVYNFAHVITKSSSLENPTSTVQNTEASFTVSSTSSLPFQWQESLSSASSDTMVAETTPTTRSATLYEILSKSAASTTGWSSRSKTSTVELLVSGTSLLPSPTEQPVLTTKYGKVTGSPSPSGSGDIPSITSTSLKLEKEATETRTEKSLSFKTTLHREMVSSTALEPRESTFGIAKDMSAGLAQEGFKQSTDGAGATGGAQTSDATVRHLKGLTTSVKVSAVSTFRDTAVYDYETPSNKASSVTSTSYTEIYASTGILSTVLKLTKSSTTSGQTETGDDQATTPFGEPSGGLTNLATYESPTRNLTARQTVSPPNEPAAVPSSTSTIVPPSFDMTTLMLVPDTGLNESTGALLASKLSSTQEGFENVSSRATAKYGSAIQQSPTTNTVQLTSDSNLDHSSKTTSDASLQSTTRDFQCVYPCPIGLLEGPDYCYHLLKPQPIINYRKAFQLCAVEGSSDMADEVDLRDPQVLQLLRNASETDGAEARFFVNERDSKLYMEEKKVRIVSLKWSTRFFLNVNETVAPRQYVENVTAACKRPKFCGDYYCSLNDYEFLVPDSVLAIPETQNRTLAVGESVTIRCNNSETDVVKVQCRQKGYLSPHPTRVACQEDRKLAFLKRHRIRKSCKECFLYGTERCERVPEGFVCRCRTNWTNSFLNYIAVSLISPSEQDSFEANV</sequence>
<keyword evidence="4" id="KW-1185">Reference proteome</keyword>
<feature type="compositionally biased region" description="Polar residues" evidence="1">
    <location>
        <begin position="575"/>
        <end position="591"/>
    </location>
</feature>
<dbReference type="EMBL" id="UYSL01023127">
    <property type="protein sequence ID" value="VDL81736.1"/>
    <property type="molecule type" value="Genomic_DNA"/>
</dbReference>
<feature type="compositionally biased region" description="Low complexity" evidence="1">
    <location>
        <begin position="312"/>
        <end position="330"/>
    </location>
</feature>
<proteinExistence type="predicted"/>
<evidence type="ECO:0000256" key="1">
    <source>
        <dbReference type="SAM" id="MobiDB-lite"/>
    </source>
</evidence>
<feature type="compositionally biased region" description="Basic and acidic residues" evidence="1">
    <location>
        <begin position="332"/>
        <end position="346"/>
    </location>
</feature>
<evidence type="ECO:0000313" key="5">
    <source>
        <dbReference type="WBParaSite" id="NBR_0001801401-mRNA-1"/>
    </source>
</evidence>
<dbReference type="WBParaSite" id="NBR_0001801401-mRNA-1">
    <property type="protein sequence ID" value="NBR_0001801401-mRNA-1"/>
    <property type="gene ID" value="NBR_0001801401"/>
</dbReference>
<feature type="compositionally biased region" description="Polar residues" evidence="1">
    <location>
        <begin position="469"/>
        <end position="480"/>
    </location>
</feature>
<evidence type="ECO:0000313" key="4">
    <source>
        <dbReference type="Proteomes" id="UP000271162"/>
    </source>
</evidence>
<evidence type="ECO:0000256" key="2">
    <source>
        <dbReference type="SAM" id="SignalP"/>
    </source>
</evidence>
<evidence type="ECO:0000313" key="3">
    <source>
        <dbReference type="EMBL" id="VDL81736.1"/>
    </source>
</evidence>
<dbReference type="AlphaFoldDB" id="A0A0N4YLM0"/>
<dbReference type="Proteomes" id="UP000271162">
    <property type="component" value="Unassembled WGS sequence"/>
</dbReference>
<dbReference type="OMA" id="FAMESTH"/>
<dbReference type="STRING" id="27835.A0A0N4YLM0"/>
<feature type="region of interest" description="Disordered" evidence="1">
    <location>
        <begin position="310"/>
        <end position="346"/>
    </location>
</feature>
<gene>
    <name evidence="3" type="ORF">NBR_LOCUS18015</name>
</gene>
<organism evidence="5">
    <name type="scientific">Nippostrongylus brasiliensis</name>
    <name type="common">Rat hookworm</name>
    <dbReference type="NCBI Taxonomy" id="27835"/>
    <lineage>
        <taxon>Eukaryota</taxon>
        <taxon>Metazoa</taxon>
        <taxon>Ecdysozoa</taxon>
        <taxon>Nematoda</taxon>
        <taxon>Chromadorea</taxon>
        <taxon>Rhabditida</taxon>
        <taxon>Rhabditina</taxon>
        <taxon>Rhabditomorpha</taxon>
        <taxon>Strongyloidea</taxon>
        <taxon>Heligmosomidae</taxon>
        <taxon>Nippostrongylus</taxon>
    </lineage>
</organism>
<reference evidence="3 4" key="2">
    <citation type="submission" date="2018-11" db="EMBL/GenBank/DDBJ databases">
        <authorList>
            <consortium name="Pathogen Informatics"/>
        </authorList>
    </citation>
    <scope>NUCLEOTIDE SEQUENCE [LARGE SCALE GENOMIC DNA]</scope>
</reference>
<accession>A0A0N4YLM0</accession>
<reference evidence="5" key="1">
    <citation type="submission" date="2017-02" db="UniProtKB">
        <authorList>
            <consortium name="WormBaseParasite"/>
        </authorList>
    </citation>
    <scope>IDENTIFICATION</scope>
</reference>
<feature type="region of interest" description="Disordered" evidence="1">
    <location>
        <begin position="504"/>
        <end position="524"/>
    </location>
</feature>
<name>A0A0N4YLM0_NIPBR</name>
<feature type="chain" id="PRO_5043125810" evidence="2">
    <location>
        <begin position="22"/>
        <end position="873"/>
    </location>
</feature>
<feature type="region of interest" description="Disordered" evidence="1">
    <location>
        <begin position="572"/>
        <end position="604"/>
    </location>
</feature>
<protein>
    <submittedName>
        <fullName evidence="5">PA14 domain-containing protein</fullName>
    </submittedName>
</protein>
<feature type="signal peptide" evidence="2">
    <location>
        <begin position="1"/>
        <end position="21"/>
    </location>
</feature>